<feature type="compositionally biased region" description="Basic and acidic residues" evidence="7">
    <location>
        <begin position="369"/>
        <end position="379"/>
    </location>
</feature>
<feature type="domain" description="C3H1-type" evidence="8">
    <location>
        <begin position="20"/>
        <end position="49"/>
    </location>
</feature>
<evidence type="ECO:0000256" key="5">
    <source>
        <dbReference type="ARBA" id="ARBA00023125"/>
    </source>
</evidence>
<protein>
    <recommendedName>
        <fullName evidence="8">C3H1-type domain-containing protein</fullName>
    </recommendedName>
</protein>
<feature type="zinc finger region" description="C3H1-type" evidence="6">
    <location>
        <begin position="113"/>
        <end position="140"/>
    </location>
</feature>
<organism evidence="9 10">
    <name type="scientific">Zingiber officinale</name>
    <name type="common">Ginger</name>
    <name type="synonym">Amomum zingiber</name>
    <dbReference type="NCBI Taxonomy" id="94328"/>
    <lineage>
        <taxon>Eukaryota</taxon>
        <taxon>Viridiplantae</taxon>
        <taxon>Streptophyta</taxon>
        <taxon>Embryophyta</taxon>
        <taxon>Tracheophyta</taxon>
        <taxon>Spermatophyta</taxon>
        <taxon>Magnoliopsida</taxon>
        <taxon>Liliopsida</taxon>
        <taxon>Zingiberales</taxon>
        <taxon>Zingiberaceae</taxon>
        <taxon>Zingiber</taxon>
    </lineage>
</organism>
<feature type="domain" description="C3H1-type" evidence="8">
    <location>
        <begin position="51"/>
        <end position="77"/>
    </location>
</feature>
<feature type="compositionally biased region" description="Polar residues" evidence="7">
    <location>
        <begin position="243"/>
        <end position="255"/>
    </location>
</feature>
<evidence type="ECO:0000313" key="10">
    <source>
        <dbReference type="Proteomes" id="UP000734854"/>
    </source>
</evidence>
<feature type="compositionally biased region" description="Acidic residues" evidence="7">
    <location>
        <begin position="256"/>
        <end position="266"/>
    </location>
</feature>
<evidence type="ECO:0000256" key="2">
    <source>
        <dbReference type="ARBA" id="ARBA00022737"/>
    </source>
</evidence>
<keyword evidence="5" id="KW-0238">DNA-binding</keyword>
<evidence type="ECO:0000256" key="7">
    <source>
        <dbReference type="SAM" id="MobiDB-lite"/>
    </source>
</evidence>
<feature type="region of interest" description="Disordered" evidence="7">
    <location>
        <begin position="156"/>
        <end position="184"/>
    </location>
</feature>
<feature type="compositionally biased region" description="Acidic residues" evidence="7">
    <location>
        <begin position="686"/>
        <end position="695"/>
    </location>
</feature>
<keyword evidence="1 6" id="KW-0479">Metal-binding</keyword>
<feature type="region of interest" description="Disordered" evidence="7">
    <location>
        <begin position="243"/>
        <end position="266"/>
    </location>
</feature>
<dbReference type="PROSITE" id="PS50103">
    <property type="entry name" value="ZF_C3H1"/>
    <property type="match status" value="3"/>
</dbReference>
<feature type="domain" description="C3H1-type" evidence="8">
    <location>
        <begin position="113"/>
        <end position="140"/>
    </location>
</feature>
<dbReference type="EMBL" id="JACMSC010000004">
    <property type="protein sequence ID" value="KAG6525406.1"/>
    <property type="molecule type" value="Genomic_DNA"/>
</dbReference>
<gene>
    <name evidence="9" type="ORF">ZIOFF_015362</name>
</gene>
<dbReference type="PANTHER" id="PTHR15725:SF14">
    <property type="entry name" value="ZINC FINGER CCCH DOMAIN-CONTAINING PROTEIN 11A"/>
    <property type="match status" value="1"/>
</dbReference>
<feature type="compositionally biased region" description="Basic and acidic residues" evidence="7">
    <location>
        <begin position="661"/>
        <end position="685"/>
    </location>
</feature>
<dbReference type="SMART" id="SM00356">
    <property type="entry name" value="ZnF_C3H1"/>
    <property type="match status" value="3"/>
</dbReference>
<dbReference type="GO" id="GO:0008270">
    <property type="term" value="F:zinc ion binding"/>
    <property type="evidence" value="ECO:0007669"/>
    <property type="project" value="UniProtKB-KW"/>
</dbReference>
<dbReference type="Proteomes" id="UP000734854">
    <property type="component" value="Unassembled WGS sequence"/>
</dbReference>
<evidence type="ECO:0000313" key="9">
    <source>
        <dbReference type="EMBL" id="KAG6525406.1"/>
    </source>
</evidence>
<dbReference type="GO" id="GO:0003729">
    <property type="term" value="F:mRNA binding"/>
    <property type="evidence" value="ECO:0007669"/>
    <property type="project" value="TreeGrafter"/>
</dbReference>
<dbReference type="PANTHER" id="PTHR15725">
    <property type="entry name" value="ZN-FINGER, C-X8-C-X5-C-X3-H TYPE-CONTAINING"/>
    <property type="match status" value="1"/>
</dbReference>
<proteinExistence type="predicted"/>
<keyword evidence="4 6" id="KW-0862">Zinc</keyword>
<dbReference type="Pfam" id="PF15663">
    <property type="entry name" value="zf-CCCH_3"/>
    <property type="match status" value="1"/>
</dbReference>
<feature type="zinc finger region" description="C3H1-type" evidence="6">
    <location>
        <begin position="20"/>
        <end position="49"/>
    </location>
</feature>
<feature type="region of interest" description="Disordered" evidence="7">
    <location>
        <begin position="656"/>
        <end position="695"/>
    </location>
</feature>
<feature type="region of interest" description="Disordered" evidence="7">
    <location>
        <begin position="461"/>
        <end position="497"/>
    </location>
</feature>
<dbReference type="OrthoDB" id="5395350at2759"/>
<dbReference type="GO" id="GO:0003677">
    <property type="term" value="F:DNA binding"/>
    <property type="evidence" value="ECO:0007669"/>
    <property type="project" value="UniProtKB-KW"/>
</dbReference>
<feature type="region of interest" description="Disordered" evidence="7">
    <location>
        <begin position="369"/>
        <end position="439"/>
    </location>
</feature>
<dbReference type="InterPro" id="IPR041686">
    <property type="entry name" value="Znf-CCCH_3"/>
</dbReference>
<reference evidence="9 10" key="1">
    <citation type="submission" date="2020-08" db="EMBL/GenBank/DDBJ databases">
        <title>Plant Genome Project.</title>
        <authorList>
            <person name="Zhang R.-G."/>
        </authorList>
    </citation>
    <scope>NUCLEOTIDE SEQUENCE [LARGE SCALE GENOMIC DNA]</scope>
    <source>
        <tissue evidence="9">Rhizome</tissue>
    </source>
</reference>
<dbReference type="AlphaFoldDB" id="A0A8J5LW86"/>
<dbReference type="InterPro" id="IPR000571">
    <property type="entry name" value="Znf_CCCH"/>
</dbReference>
<comment type="caution">
    <text evidence="9">The sequence shown here is derived from an EMBL/GenBank/DDBJ whole genome shotgun (WGS) entry which is preliminary data.</text>
</comment>
<evidence type="ECO:0000256" key="6">
    <source>
        <dbReference type="PROSITE-ProRule" id="PRU00723"/>
    </source>
</evidence>
<keyword evidence="2" id="KW-0677">Repeat</keyword>
<evidence type="ECO:0000256" key="1">
    <source>
        <dbReference type="ARBA" id="ARBA00022723"/>
    </source>
</evidence>
<sequence length="706" mass="80198">MESDGGGEAIRPSTAAEEALKRNTDCVYFLASPLTCKKGSECDYRHNEGARVNPRDCWYWLNGNCLNPKCSFRHLPVDSIFGTPMPNSTQSPTPSQTAVSASTQAARALNNTNKQSVPCYYFQWGQCLKGERCPFMHGPQASVDLVSQNAAKVSTFSAEPQQRNEKDAQKKITKQQNVSEANLDNPKVVSNKHVGISSATPKFVTKVENVSKYELPGNKILPPSLGNEPRALPQNGVVVNNSYLQSQPWDRQVQPTDDEPDNDRDADEILREHSPGFDVLVDDDVEDPDYYHSEDNFRRLSARGGQNMEAEDEYDYHHSDYETMGKFEIDQRNDIGQYEKDYEQPHSWYGLESKTSRRLLERSPSLEKRVLDRERKHNAMDGSDLRNQLMKRRRFNDSRSTSNHDGHSEHNRKNEHYAKERHYGRPARNNEKFSSEKSISSRLQGRIAFPGRSSDLASNLLLEKGRRPQSRLSPVRRTGYQTRNPERAWSQPSEELNKDERIHRNKITPRDGTNSLDFASPKSLSELRGTKIKNIHDINATSFNLTVNKVESIKVEGVRESQNPLSFEGPMPLSAILQRKRKLANVEDKFSTGRHENNQSGGDSAITESVPRLEAKKECNFTISSHEAGVIPSEDELAYNDVIEAEDGIFLENEEEELEDCDKQDGDFHYESGEYKVDDENTIHSDEDDQDDDDDDFARKISVMLS</sequence>
<keyword evidence="3 6" id="KW-0863">Zinc-finger</keyword>
<evidence type="ECO:0000256" key="4">
    <source>
        <dbReference type="ARBA" id="ARBA00022833"/>
    </source>
</evidence>
<dbReference type="FunFam" id="4.10.1000.10:FF:000021">
    <property type="entry name" value="Zinc finger CCCH domain-containing protein 17"/>
    <property type="match status" value="1"/>
</dbReference>
<name>A0A8J5LW86_ZINOF</name>
<evidence type="ECO:0000259" key="8">
    <source>
        <dbReference type="PROSITE" id="PS50103"/>
    </source>
</evidence>
<evidence type="ECO:0000256" key="3">
    <source>
        <dbReference type="ARBA" id="ARBA00022771"/>
    </source>
</evidence>
<keyword evidence="10" id="KW-1185">Reference proteome</keyword>
<dbReference type="Pfam" id="PF14608">
    <property type="entry name" value="zf-CCCH_2"/>
    <property type="match status" value="1"/>
</dbReference>
<feature type="zinc finger region" description="C3H1-type" evidence="6">
    <location>
        <begin position="51"/>
        <end position="77"/>
    </location>
</feature>
<accession>A0A8J5LW86</accession>
<feature type="compositionally biased region" description="Basic and acidic residues" evidence="7">
    <location>
        <begin position="402"/>
        <end position="435"/>
    </location>
</feature>